<dbReference type="RefSeq" id="WP_257594267.1">
    <property type="nucleotide sequence ID" value="NZ_JANKHH010000001.1"/>
</dbReference>
<dbReference type="SUPFAM" id="SSF81901">
    <property type="entry name" value="HCP-like"/>
    <property type="match status" value="1"/>
</dbReference>
<comment type="caution">
    <text evidence="1">The sequence shown here is derived from an EMBL/GenBank/DDBJ whole genome shotgun (WGS) entry which is preliminary data.</text>
</comment>
<dbReference type="Gene3D" id="1.25.40.10">
    <property type="entry name" value="Tetratricopeptide repeat domain"/>
    <property type="match status" value="1"/>
</dbReference>
<organism evidence="1 2">
    <name type="scientific">Parerythrobacter lacustris</name>
    <dbReference type="NCBI Taxonomy" id="2969984"/>
    <lineage>
        <taxon>Bacteria</taxon>
        <taxon>Pseudomonadati</taxon>
        <taxon>Pseudomonadota</taxon>
        <taxon>Alphaproteobacteria</taxon>
        <taxon>Sphingomonadales</taxon>
        <taxon>Erythrobacteraceae</taxon>
        <taxon>Parerythrobacter</taxon>
    </lineage>
</organism>
<evidence type="ECO:0000313" key="2">
    <source>
        <dbReference type="Proteomes" id="UP001206067"/>
    </source>
</evidence>
<gene>
    <name evidence="1" type="ORF">NSO95_00965</name>
</gene>
<dbReference type="Pfam" id="PF08238">
    <property type="entry name" value="Sel1"/>
    <property type="match status" value="5"/>
</dbReference>
<proteinExistence type="predicted"/>
<dbReference type="InterPro" id="IPR011990">
    <property type="entry name" value="TPR-like_helical_dom_sf"/>
</dbReference>
<name>A0ABT1XPV4_9SPHN</name>
<dbReference type="InterPro" id="IPR050767">
    <property type="entry name" value="Sel1_AlgK"/>
</dbReference>
<protein>
    <submittedName>
        <fullName evidence="1">Sel1 repeat family protein</fullName>
    </submittedName>
</protein>
<sequence length="239" mass="25609">MQRLLIAASALLLLANSPREDALALIEQGKMGEAIELIRQAADAGDVEAMTFLGMSYEKGQDVAANPATAATYYRMAADRGDPYAQWRLGIMIDSGAVEGSPEQAVELFRKAADQGNTGAMASLAVMLAAGKGLPQDFAEARRNYEMAARKGNAHGLQGLGVLHLEGQGVPQDKVEAMALWLVALSAGDMVASANFQKISYGLNDDEVHAINKRANAIATEYGYEAQFTPWRDYKPEAN</sequence>
<keyword evidence="2" id="KW-1185">Reference proteome</keyword>
<reference evidence="1 2" key="1">
    <citation type="submission" date="2022-08" db="EMBL/GenBank/DDBJ databases">
        <title>Polyphasic taxonomy analysis of Qipengyuania sp.RS5-5.</title>
        <authorList>
            <person name="Xamxidin M."/>
            <person name="Wu M."/>
        </authorList>
    </citation>
    <scope>NUCLEOTIDE SEQUENCE [LARGE SCALE GENOMIC DNA]</scope>
    <source>
        <strain evidence="1 2">RS5-5</strain>
    </source>
</reference>
<dbReference type="PANTHER" id="PTHR11102:SF160">
    <property type="entry name" value="ERAD-ASSOCIATED E3 UBIQUITIN-PROTEIN LIGASE COMPONENT HRD3"/>
    <property type="match status" value="1"/>
</dbReference>
<dbReference type="Proteomes" id="UP001206067">
    <property type="component" value="Unassembled WGS sequence"/>
</dbReference>
<dbReference type="SMART" id="SM00671">
    <property type="entry name" value="SEL1"/>
    <property type="match status" value="4"/>
</dbReference>
<dbReference type="PANTHER" id="PTHR11102">
    <property type="entry name" value="SEL-1-LIKE PROTEIN"/>
    <property type="match status" value="1"/>
</dbReference>
<accession>A0ABT1XPV4</accession>
<dbReference type="InterPro" id="IPR006597">
    <property type="entry name" value="Sel1-like"/>
</dbReference>
<evidence type="ECO:0000313" key="1">
    <source>
        <dbReference type="EMBL" id="MCR2832502.1"/>
    </source>
</evidence>
<dbReference type="EMBL" id="JANKHH010000001">
    <property type="protein sequence ID" value="MCR2832502.1"/>
    <property type="molecule type" value="Genomic_DNA"/>
</dbReference>